<evidence type="ECO:0000313" key="3">
    <source>
        <dbReference type="Proteomes" id="UP001529256"/>
    </source>
</evidence>
<evidence type="ECO:0000256" key="1">
    <source>
        <dbReference type="SAM" id="MobiDB-lite"/>
    </source>
</evidence>
<dbReference type="EMBL" id="JAUDEA010000022">
    <property type="protein sequence ID" value="MDM8271897.1"/>
    <property type="molecule type" value="Genomic_DNA"/>
</dbReference>
<reference evidence="2" key="1">
    <citation type="submission" date="2023-06" db="EMBL/GenBank/DDBJ databases">
        <title>Identification and characterization of horizontal gene transfer across gut microbiota members of farm animals based on homology search.</title>
        <authorList>
            <person name="Schwarzerova J."/>
            <person name="Nykrynova M."/>
            <person name="Jureckova K."/>
            <person name="Cejkova D."/>
            <person name="Rychlik I."/>
        </authorList>
    </citation>
    <scope>NUCLEOTIDE SEQUENCE</scope>
    <source>
        <strain evidence="2">153_Feed</strain>
    </source>
</reference>
<dbReference type="RefSeq" id="WP_289511973.1">
    <property type="nucleotide sequence ID" value="NZ_JAUDEA010000022.1"/>
</dbReference>
<feature type="non-terminal residue" evidence="2">
    <location>
        <position position="1"/>
    </location>
</feature>
<organism evidence="2 3">
    <name type="scientific">Thermophilibacter provencensis</name>
    <dbReference type="NCBI Taxonomy" id="1852386"/>
    <lineage>
        <taxon>Bacteria</taxon>
        <taxon>Bacillati</taxon>
        <taxon>Actinomycetota</taxon>
        <taxon>Coriobacteriia</taxon>
        <taxon>Coriobacteriales</taxon>
        <taxon>Atopobiaceae</taxon>
        <taxon>Thermophilibacter</taxon>
    </lineage>
</organism>
<proteinExistence type="predicted"/>
<keyword evidence="3" id="KW-1185">Reference proteome</keyword>
<feature type="compositionally biased region" description="Acidic residues" evidence="1">
    <location>
        <begin position="48"/>
        <end position="68"/>
    </location>
</feature>
<comment type="caution">
    <text evidence="2">The sequence shown here is derived from an EMBL/GenBank/DDBJ whole genome shotgun (WGS) entry which is preliminary data.</text>
</comment>
<name>A0ABT7V5L7_9ACTN</name>
<dbReference type="Proteomes" id="UP001529256">
    <property type="component" value="Unassembled WGS sequence"/>
</dbReference>
<evidence type="ECO:0000313" key="2">
    <source>
        <dbReference type="EMBL" id="MDM8271897.1"/>
    </source>
</evidence>
<sequence length="68" mass="7010">QDPGLSPEFADIASMLTAAFGQPLSVSVESAVSTSDEDAAAELAYDGDPNEDAGFTDEPVDDGDDDEE</sequence>
<feature type="region of interest" description="Disordered" evidence="1">
    <location>
        <begin position="44"/>
        <end position="68"/>
    </location>
</feature>
<accession>A0ABT7V5L7</accession>
<protein>
    <submittedName>
        <fullName evidence="2">Uncharacterized protein</fullName>
    </submittedName>
</protein>
<reference evidence="2" key="2">
    <citation type="submission" date="2023-06" db="EMBL/GenBank/DDBJ databases">
        <authorList>
            <person name="Zeman M."/>
            <person name="Kubasova T."/>
            <person name="Jahodarova E."/>
            <person name="Nykrynova M."/>
            <person name="Rychlik I."/>
        </authorList>
    </citation>
    <scope>NUCLEOTIDE SEQUENCE</scope>
    <source>
        <strain evidence="2">153_Feed</strain>
    </source>
</reference>
<gene>
    <name evidence="2" type="ORF">QUW25_09495</name>
</gene>